<dbReference type="GO" id="GO:0004181">
    <property type="term" value="F:metallocarboxypeptidase activity"/>
    <property type="evidence" value="ECO:0007669"/>
    <property type="project" value="InterPro"/>
</dbReference>
<keyword evidence="10" id="KW-1185">Reference proteome</keyword>
<keyword evidence="4" id="KW-0479">Metal-binding</keyword>
<dbReference type="InterPro" id="IPR000834">
    <property type="entry name" value="Peptidase_M14"/>
</dbReference>
<gene>
    <name evidence="9" type="ORF">SAMN04489711_11427</name>
</gene>
<sequence>MWGADSLHPLRVNLKSAAQSPVGAAGQACVRGAGGLSCPIGPLRAPPFLFFTHLVTAPLLPELIALERIIDQGAPHLQVRMLRSIATQAGPDLPLYAICMGNPSPDVPAVGFFGGVHGLERIGAQVVIAYLQNVVNRLRWDGLLHQQLEQVRLVFMPLINPGGTLLSTRANPRGVDLMRNAPISADDRVPFLIGGQRLSANLPWYRGAPDAPMEEESQALCEVVEAELLSRQFSLALDCHSGFGLSDRLWFPFAHTRQPIKHLAELHALQEVFMQAYSNHRYVIEPQSLHYLAHGDLWDYLYMRACEEPGRIFLPLTLEMGSWLWIKKNPRQIFKRSGIFNPLIDHRQQRVLRQHMALLDFLPRAACGYRNWLPGAQAQEARRAAALAAWY</sequence>
<dbReference type="Proteomes" id="UP000199119">
    <property type="component" value="Unassembled WGS sequence"/>
</dbReference>
<keyword evidence="3" id="KW-0645">Protease</keyword>
<evidence type="ECO:0000313" key="10">
    <source>
        <dbReference type="Proteomes" id="UP000199119"/>
    </source>
</evidence>
<dbReference type="PROSITE" id="PS00132">
    <property type="entry name" value="CARBOXYPEPT_ZN_1"/>
    <property type="match status" value="1"/>
</dbReference>
<keyword evidence="7" id="KW-0482">Metalloprotease</keyword>
<proteinExistence type="inferred from homology"/>
<organism evidence="9 10">
    <name type="scientific">Paracidovorax wautersii</name>
    <dbReference type="NCBI Taxonomy" id="1177982"/>
    <lineage>
        <taxon>Bacteria</taxon>
        <taxon>Pseudomonadati</taxon>
        <taxon>Pseudomonadota</taxon>
        <taxon>Betaproteobacteria</taxon>
        <taxon>Burkholderiales</taxon>
        <taxon>Comamonadaceae</taxon>
        <taxon>Paracidovorax</taxon>
    </lineage>
</organism>
<dbReference type="EMBL" id="FONX01000014">
    <property type="protein sequence ID" value="SFF14363.1"/>
    <property type="molecule type" value="Genomic_DNA"/>
</dbReference>
<dbReference type="PANTHER" id="PTHR11705">
    <property type="entry name" value="PROTEASE FAMILY M14 CARBOXYPEPTIDASE A,B"/>
    <property type="match status" value="1"/>
</dbReference>
<dbReference type="STRING" id="1177982.SAMN04489711_11427"/>
<protein>
    <submittedName>
        <fullName evidence="9">Zinc carboxypeptidase</fullName>
    </submittedName>
</protein>
<evidence type="ECO:0000256" key="4">
    <source>
        <dbReference type="ARBA" id="ARBA00022723"/>
    </source>
</evidence>
<keyword evidence="5" id="KW-0378">Hydrolase</keyword>
<keyword evidence="6" id="KW-0862">Zinc</keyword>
<evidence type="ECO:0000256" key="7">
    <source>
        <dbReference type="ARBA" id="ARBA00023049"/>
    </source>
</evidence>
<evidence type="ECO:0000313" key="9">
    <source>
        <dbReference type="EMBL" id="SFF14363.1"/>
    </source>
</evidence>
<dbReference type="Pfam" id="PF00246">
    <property type="entry name" value="Peptidase_M14"/>
    <property type="match status" value="1"/>
</dbReference>
<name>A0A1I2GB15_9BURK</name>
<dbReference type="GO" id="GO:0005615">
    <property type="term" value="C:extracellular space"/>
    <property type="evidence" value="ECO:0007669"/>
    <property type="project" value="TreeGrafter"/>
</dbReference>
<dbReference type="GO" id="GO:0008270">
    <property type="term" value="F:zinc ion binding"/>
    <property type="evidence" value="ECO:0007669"/>
    <property type="project" value="InterPro"/>
</dbReference>
<feature type="domain" description="Peptidase M14" evidence="8">
    <location>
        <begin position="94"/>
        <end position="302"/>
    </location>
</feature>
<dbReference type="PANTHER" id="PTHR11705:SF143">
    <property type="entry name" value="SLL0236 PROTEIN"/>
    <property type="match status" value="1"/>
</dbReference>
<dbReference type="Gene3D" id="3.40.630.10">
    <property type="entry name" value="Zn peptidases"/>
    <property type="match status" value="1"/>
</dbReference>
<keyword evidence="9" id="KW-0121">Carboxypeptidase</keyword>
<evidence type="ECO:0000259" key="8">
    <source>
        <dbReference type="Pfam" id="PF00246"/>
    </source>
</evidence>
<dbReference type="SUPFAM" id="SSF53187">
    <property type="entry name" value="Zn-dependent exopeptidases"/>
    <property type="match status" value="1"/>
</dbReference>
<reference evidence="10" key="1">
    <citation type="submission" date="2016-10" db="EMBL/GenBank/DDBJ databases">
        <authorList>
            <person name="Varghese N."/>
            <person name="Submissions S."/>
        </authorList>
    </citation>
    <scope>NUCLEOTIDE SEQUENCE [LARGE SCALE GENOMIC DNA]</scope>
    <source>
        <strain evidence="10">DSM 27981</strain>
    </source>
</reference>
<evidence type="ECO:0000256" key="1">
    <source>
        <dbReference type="ARBA" id="ARBA00001947"/>
    </source>
</evidence>
<dbReference type="GO" id="GO:0006508">
    <property type="term" value="P:proteolysis"/>
    <property type="evidence" value="ECO:0007669"/>
    <property type="project" value="UniProtKB-KW"/>
</dbReference>
<evidence type="ECO:0000256" key="3">
    <source>
        <dbReference type="ARBA" id="ARBA00022670"/>
    </source>
</evidence>
<dbReference type="InterPro" id="IPR057246">
    <property type="entry name" value="CARBOXYPEPT_ZN_1"/>
</dbReference>
<evidence type="ECO:0000256" key="2">
    <source>
        <dbReference type="ARBA" id="ARBA00005988"/>
    </source>
</evidence>
<comment type="cofactor">
    <cofactor evidence="1">
        <name>Zn(2+)</name>
        <dbReference type="ChEBI" id="CHEBI:29105"/>
    </cofactor>
</comment>
<evidence type="ECO:0000256" key="6">
    <source>
        <dbReference type="ARBA" id="ARBA00022833"/>
    </source>
</evidence>
<dbReference type="AlphaFoldDB" id="A0A1I2GB15"/>
<comment type="similarity">
    <text evidence="2">Belongs to the peptidase M14 family.</text>
</comment>
<accession>A0A1I2GB15</accession>
<evidence type="ECO:0000256" key="5">
    <source>
        <dbReference type="ARBA" id="ARBA00022801"/>
    </source>
</evidence>